<comment type="caution">
    <text evidence="1">The sequence shown here is derived from an EMBL/GenBank/DDBJ whole genome shotgun (WGS) entry which is preliminary data.</text>
</comment>
<dbReference type="Proteomes" id="UP001060085">
    <property type="component" value="Linkage Group LG04"/>
</dbReference>
<protein>
    <submittedName>
        <fullName evidence="1">Uncharacterized protein</fullName>
    </submittedName>
</protein>
<keyword evidence="2" id="KW-1185">Reference proteome</keyword>
<dbReference type="EMBL" id="CM044704">
    <property type="protein sequence ID" value="KAI5668956.1"/>
    <property type="molecule type" value="Genomic_DNA"/>
</dbReference>
<evidence type="ECO:0000313" key="2">
    <source>
        <dbReference type="Proteomes" id="UP001060085"/>
    </source>
</evidence>
<name>A0ACC0B8G1_CATRO</name>
<gene>
    <name evidence="1" type="ORF">M9H77_18809</name>
</gene>
<reference evidence="2" key="1">
    <citation type="journal article" date="2023" name="Nat. Plants">
        <title>Single-cell RNA sequencing provides a high-resolution roadmap for understanding the multicellular compartmentation of specialized metabolism.</title>
        <authorList>
            <person name="Sun S."/>
            <person name="Shen X."/>
            <person name="Li Y."/>
            <person name="Li Y."/>
            <person name="Wang S."/>
            <person name="Li R."/>
            <person name="Zhang H."/>
            <person name="Shen G."/>
            <person name="Guo B."/>
            <person name="Wei J."/>
            <person name="Xu J."/>
            <person name="St-Pierre B."/>
            <person name="Chen S."/>
            <person name="Sun C."/>
        </authorList>
    </citation>
    <scope>NUCLEOTIDE SEQUENCE [LARGE SCALE GENOMIC DNA]</scope>
</reference>
<organism evidence="1 2">
    <name type="scientific">Catharanthus roseus</name>
    <name type="common">Madagascar periwinkle</name>
    <name type="synonym">Vinca rosea</name>
    <dbReference type="NCBI Taxonomy" id="4058"/>
    <lineage>
        <taxon>Eukaryota</taxon>
        <taxon>Viridiplantae</taxon>
        <taxon>Streptophyta</taxon>
        <taxon>Embryophyta</taxon>
        <taxon>Tracheophyta</taxon>
        <taxon>Spermatophyta</taxon>
        <taxon>Magnoliopsida</taxon>
        <taxon>eudicotyledons</taxon>
        <taxon>Gunneridae</taxon>
        <taxon>Pentapetalae</taxon>
        <taxon>asterids</taxon>
        <taxon>lamiids</taxon>
        <taxon>Gentianales</taxon>
        <taxon>Apocynaceae</taxon>
        <taxon>Rauvolfioideae</taxon>
        <taxon>Vinceae</taxon>
        <taxon>Catharanthinae</taxon>
        <taxon>Catharanthus</taxon>
    </lineage>
</organism>
<accession>A0ACC0B8G1</accession>
<evidence type="ECO:0000313" key="1">
    <source>
        <dbReference type="EMBL" id="KAI5668956.1"/>
    </source>
</evidence>
<proteinExistence type="predicted"/>
<sequence length="134" mass="14512">MVRPSGRRGDADLGPVTDRTGRAKGRPVTASSRDVRGRHSTSDIPITPTPLAPGFHHGTGSRNKRPDVVRDVPAPTQKRKNVKPSDWEQTEAAEGGPVDLELIPSYGGHAAGRIWRGQNRGLLKCRSRYMALTG</sequence>